<dbReference type="AlphaFoldDB" id="A0A087U5I8"/>
<evidence type="ECO:0008006" key="3">
    <source>
        <dbReference type="Google" id="ProtNLM"/>
    </source>
</evidence>
<gene>
    <name evidence="1" type="ORF">X975_02800</name>
</gene>
<dbReference type="Proteomes" id="UP000054359">
    <property type="component" value="Unassembled WGS sequence"/>
</dbReference>
<dbReference type="EMBL" id="KK118282">
    <property type="protein sequence ID" value="KFM72627.1"/>
    <property type="molecule type" value="Genomic_DNA"/>
</dbReference>
<reference evidence="1 2" key="1">
    <citation type="submission" date="2013-11" db="EMBL/GenBank/DDBJ databases">
        <title>Genome sequencing of Stegodyphus mimosarum.</title>
        <authorList>
            <person name="Bechsgaard J."/>
        </authorList>
    </citation>
    <scope>NUCLEOTIDE SEQUENCE [LARGE SCALE GENOMIC DNA]</scope>
</reference>
<protein>
    <recommendedName>
        <fullName evidence="3">MULE transposase domain-containing protein</fullName>
    </recommendedName>
</protein>
<evidence type="ECO:0000313" key="1">
    <source>
        <dbReference type="EMBL" id="KFM72627.1"/>
    </source>
</evidence>
<organism evidence="1 2">
    <name type="scientific">Stegodyphus mimosarum</name>
    <name type="common">African social velvet spider</name>
    <dbReference type="NCBI Taxonomy" id="407821"/>
    <lineage>
        <taxon>Eukaryota</taxon>
        <taxon>Metazoa</taxon>
        <taxon>Ecdysozoa</taxon>
        <taxon>Arthropoda</taxon>
        <taxon>Chelicerata</taxon>
        <taxon>Arachnida</taxon>
        <taxon>Araneae</taxon>
        <taxon>Araneomorphae</taxon>
        <taxon>Entelegynae</taxon>
        <taxon>Eresoidea</taxon>
        <taxon>Eresidae</taxon>
        <taxon>Stegodyphus</taxon>
    </lineage>
</organism>
<name>A0A087U5I8_STEMI</name>
<sequence length="97" mass="11162">MYRFNFWLTGYGFELVSVIVIDEFEEGFFAAFCCCSSVNTNTITEFFKCQKENVSVGSTKTFMSDDTPIFYRAIWLFNGHGIMENIFGVADKWLLCA</sequence>
<keyword evidence="2" id="KW-1185">Reference proteome</keyword>
<proteinExistence type="predicted"/>
<evidence type="ECO:0000313" key="2">
    <source>
        <dbReference type="Proteomes" id="UP000054359"/>
    </source>
</evidence>
<accession>A0A087U5I8</accession>
<feature type="non-terminal residue" evidence="1">
    <location>
        <position position="97"/>
    </location>
</feature>